<proteinExistence type="predicted"/>
<dbReference type="Proteomes" id="UP000024635">
    <property type="component" value="Unassembled WGS sequence"/>
</dbReference>
<evidence type="ECO:0000313" key="2">
    <source>
        <dbReference type="Proteomes" id="UP000024635"/>
    </source>
</evidence>
<protein>
    <submittedName>
        <fullName evidence="1">Uncharacterized protein</fullName>
    </submittedName>
</protein>
<organism evidence="1 2">
    <name type="scientific">Ancylostoma ceylanicum</name>
    <dbReference type="NCBI Taxonomy" id="53326"/>
    <lineage>
        <taxon>Eukaryota</taxon>
        <taxon>Metazoa</taxon>
        <taxon>Ecdysozoa</taxon>
        <taxon>Nematoda</taxon>
        <taxon>Chromadorea</taxon>
        <taxon>Rhabditida</taxon>
        <taxon>Rhabditina</taxon>
        <taxon>Rhabditomorpha</taxon>
        <taxon>Strongyloidea</taxon>
        <taxon>Ancylostomatidae</taxon>
        <taxon>Ancylostomatinae</taxon>
        <taxon>Ancylostoma</taxon>
    </lineage>
</organism>
<sequence length="132" mass="15380">MDLEVSHLFFKFPRDFSGFHSRRLLLPPTGVWSLLTSGWRSGGGKAPPLPARRSRRHTWIFRTPCTYERRKPEEEKYFLCSQLGHEEKTATGFFQFPLPWVFSEGLCMTKDFCCTLYMSSLTNTSDSAFYFS</sequence>
<gene>
    <name evidence="1" type="primary">Acey_s0681.g1485</name>
    <name evidence="1" type="ORF">Y032_0681g1485</name>
</gene>
<dbReference type="EMBL" id="JARK01000281">
    <property type="protein sequence ID" value="EYC39016.1"/>
    <property type="molecule type" value="Genomic_DNA"/>
</dbReference>
<dbReference type="AlphaFoldDB" id="A0A016WHE2"/>
<evidence type="ECO:0000313" key="1">
    <source>
        <dbReference type="EMBL" id="EYC39016.1"/>
    </source>
</evidence>
<keyword evidence="2" id="KW-1185">Reference proteome</keyword>
<comment type="caution">
    <text evidence="1">The sequence shown here is derived from an EMBL/GenBank/DDBJ whole genome shotgun (WGS) entry which is preliminary data.</text>
</comment>
<reference evidence="2" key="1">
    <citation type="journal article" date="2015" name="Nat. Genet.">
        <title>The genome and transcriptome of the zoonotic hookworm Ancylostoma ceylanicum identify infection-specific gene families.</title>
        <authorList>
            <person name="Schwarz E.M."/>
            <person name="Hu Y."/>
            <person name="Antoshechkin I."/>
            <person name="Miller M.M."/>
            <person name="Sternberg P.W."/>
            <person name="Aroian R.V."/>
        </authorList>
    </citation>
    <scope>NUCLEOTIDE SEQUENCE</scope>
    <source>
        <strain evidence="2">HY135</strain>
    </source>
</reference>
<name>A0A016WHE2_9BILA</name>
<accession>A0A016WHE2</accession>